<organism evidence="1">
    <name type="scientific">Burkholderia stagnalis</name>
    <dbReference type="NCBI Taxonomy" id="1503054"/>
    <lineage>
        <taxon>Bacteria</taxon>
        <taxon>Pseudomonadati</taxon>
        <taxon>Pseudomonadota</taxon>
        <taxon>Betaproteobacteria</taxon>
        <taxon>Burkholderiales</taxon>
        <taxon>Burkholderiaceae</taxon>
        <taxon>Burkholderia</taxon>
        <taxon>Burkholderia cepacia complex</taxon>
    </lineage>
</organism>
<comment type="caution">
    <text evidence="1">The sequence shown here is derived from an EMBL/GenBank/DDBJ whole genome shotgun (WGS) entry which is preliminary data.</text>
</comment>
<name>A0A119W8D7_9BURK</name>
<dbReference type="Proteomes" id="UP000068603">
    <property type="component" value="Unassembled WGS sequence"/>
</dbReference>
<gene>
    <name evidence="1" type="ORF">WT44_18865</name>
</gene>
<reference evidence="1 2" key="1">
    <citation type="submission" date="2015-11" db="EMBL/GenBank/DDBJ databases">
        <title>Expanding the genomic diversity of Burkholderia species for the development of highly accurate diagnostics.</title>
        <authorList>
            <person name="Sahl J."/>
            <person name="Keim P."/>
            <person name="Wagner D."/>
        </authorList>
    </citation>
    <scope>NUCLEOTIDE SEQUENCE [LARGE SCALE GENOMIC DNA]</scope>
    <source>
        <strain evidence="1 2">MSMB1960WGS</strain>
    </source>
</reference>
<proteinExistence type="predicted"/>
<evidence type="ECO:0000313" key="1">
    <source>
        <dbReference type="EMBL" id="KWA59626.1"/>
    </source>
</evidence>
<dbReference type="RefSeq" id="WP_060148393.1">
    <property type="nucleotide sequence ID" value="NZ_LPGD01000015.1"/>
</dbReference>
<dbReference type="AlphaFoldDB" id="A0A119W8D7"/>
<accession>A0A119W8D7</accession>
<protein>
    <submittedName>
        <fullName evidence="1">Uncharacterized protein</fullName>
    </submittedName>
</protein>
<dbReference type="EMBL" id="LPHB01000053">
    <property type="protein sequence ID" value="KWA59626.1"/>
    <property type="molecule type" value="Genomic_DNA"/>
</dbReference>
<evidence type="ECO:0000313" key="2">
    <source>
        <dbReference type="Proteomes" id="UP000068603"/>
    </source>
</evidence>
<sequence>MAECSNCGKTYFVGGRSIDGHRYCGATCAQSHPVIVTAERLSAAEVHLYVDDCRHGPCPICRREDGPVDVHAAHRVVSLIFVTQWATRRHVCCRRCGRRKQAIAMLTSAVCGWWGLPWGVVLTPIQIARNLLGFARREPRTATEQFEQVVRRKLAAHRLRGAARDFTPACE</sequence>